<accession>D8J1D7</accession>
<evidence type="ECO:0000313" key="3">
    <source>
        <dbReference type="Proteomes" id="UP000000329"/>
    </source>
</evidence>
<keyword evidence="1" id="KW-1133">Transmembrane helix</keyword>
<dbReference type="EMBL" id="CP002039">
    <property type="protein sequence ID" value="ADJ64706.1"/>
    <property type="molecule type" value="Genomic_DNA"/>
</dbReference>
<dbReference type="HOGENOM" id="CLU_2601262_0_0_4"/>
<keyword evidence="3" id="KW-1185">Reference proteome</keyword>
<proteinExistence type="predicted"/>
<dbReference type="AlphaFoldDB" id="D8J1D7"/>
<dbReference type="STRING" id="757424.Hsero_3225"/>
<reference evidence="2 3" key="1">
    <citation type="submission" date="2010-04" db="EMBL/GenBank/DDBJ databases">
        <title>The genome of Herbaspirillum seropedicae SmR1, an endophytic, nitrogen-fixing, plant-growth promoting beta-Proteobacteria.</title>
        <authorList>
            <person name="Pedrosa F.O."/>
            <person name="Monteiro R.A."/>
            <person name="Wassem R."/>
            <person name="Cruz L.M."/>
            <person name="Ayub R.A."/>
            <person name="Colauto N.B."/>
            <person name="Fernandez M.A."/>
            <person name="Fungaro M.H.P."/>
            <person name="Grisard E.C."/>
            <person name="Hungria M."/>
            <person name="Madeira H.M.F."/>
            <person name="Nodari R.O."/>
            <person name="Osaku C.A."/>
            <person name="Petzl-Erler M.L."/>
            <person name="Terenzi H."/>
            <person name="Vieira L.G.E."/>
            <person name="Almeida M.I.M."/>
            <person name="Alves L.R."/>
            <person name="Arantes O.M.N."/>
            <person name="Balsanelli E."/>
            <person name="Barcellos F.G."/>
            <person name="Baura V.A."/>
            <person name="Binde D.R."/>
            <person name="Campo R.J."/>
            <person name="Chubatsu L.S."/>
            <person name="Chueire L.M.O."/>
            <person name="Ciferri R.R."/>
            <person name="Correa L.C."/>
            <person name="da Conceicao Silva J.L."/>
            <person name="Dabul A.N.G."/>
            <person name="Dambros B.P."/>
            <person name="Faoro H."/>
            <person name="Favetti A."/>
            <person name="Friedermann G."/>
            <person name="Furlaneto M.C."/>
            <person name="Gasques L.S."/>
            <person name="Gimenes C.C.T."/>
            <person name="Gioppo N.M.R."/>
            <person name="Glienke-Blanco C."/>
            <person name="Godoy L.P."/>
            <person name="Guerra M.P."/>
            <person name="Karp S."/>
            <person name="Kava-Cordeiro V."/>
            <person name="Margarido V.P."/>
            <person name="Mathioni S.M."/>
            <person name="Menck-Soares M.A."/>
            <person name="Murace N.K."/>
            <person name="Nicolas M.F."/>
            <person name="Oliveira C.E.C."/>
            <person name="Pagnan N.A.B."/>
            <person name="Pamphile J.A."/>
            <person name="Patussi E.V."/>
            <person name="Pereira L.F.P."/>
            <person name="Pereira-Ferrari L."/>
            <person name="Pinto F.G.S."/>
            <person name="Precoma C."/>
            <person name="Prioli A.J."/>
            <person name="Prioli S.M.A.P."/>
            <person name="Raittz R.T."/>
            <person name="Ramos H.J.O."/>
            <person name="Ribeiro E.M.S.F."/>
            <person name="Rigo L.U."/>
            <person name="Rocha C.L.M.S.C."/>
            <person name="Rocha S.N."/>
            <person name="Santos K."/>
            <person name="Satori D."/>
            <person name="Silva A.G."/>
            <person name="Simao R.C.G."/>
            <person name="Soares M.A.M."/>
            <person name="Souza E.M."/>
            <person name="Steffens M.B.R."/>
            <person name="Steindel M."/>
            <person name="Tadra-Sfeir M.Z."/>
            <person name="Takahashi E.K."/>
            <person name="Torres R.A."/>
            <person name="Valle J.S."/>
            <person name="Vernal J.I."/>
            <person name="Vilas-Boas L.A."/>
            <person name="Watanabe M.A.E."/>
            <person name="Weiss V.A."/>
            <person name="Yates M.A."/>
            <person name="Souza E.M."/>
        </authorList>
    </citation>
    <scope>NUCLEOTIDE SEQUENCE [LARGE SCALE GENOMIC DNA]</scope>
    <source>
        <strain evidence="2 3">SmR1</strain>
    </source>
</reference>
<name>D8J1D7_HERSS</name>
<protein>
    <submittedName>
        <fullName evidence="2">Uncharacterized protein</fullName>
    </submittedName>
</protein>
<dbReference type="KEGG" id="hse:Hsero_3225"/>
<dbReference type="Proteomes" id="UP000000329">
    <property type="component" value="Chromosome"/>
</dbReference>
<keyword evidence="1" id="KW-0812">Transmembrane</keyword>
<keyword evidence="1" id="KW-0472">Membrane</keyword>
<sequence length="79" mass="8638">MRIKWRLPTGGGATAGAVCQSSGRHPIFQGNIMRFVIMLLTLVVGVVLAGCEKTDFEKKAESDANARRVFNLKQESSKD</sequence>
<gene>
    <name evidence="2" type="ordered locus">Hsero_3225</name>
</gene>
<feature type="transmembrane region" description="Helical" evidence="1">
    <location>
        <begin position="32"/>
        <end position="51"/>
    </location>
</feature>
<evidence type="ECO:0000256" key="1">
    <source>
        <dbReference type="SAM" id="Phobius"/>
    </source>
</evidence>
<organism evidence="2 3">
    <name type="scientific">Herbaspirillum seropedicae (strain SmR1)</name>
    <dbReference type="NCBI Taxonomy" id="757424"/>
    <lineage>
        <taxon>Bacteria</taxon>
        <taxon>Pseudomonadati</taxon>
        <taxon>Pseudomonadota</taxon>
        <taxon>Betaproteobacteria</taxon>
        <taxon>Burkholderiales</taxon>
        <taxon>Oxalobacteraceae</taxon>
        <taxon>Herbaspirillum</taxon>
    </lineage>
</organism>
<evidence type="ECO:0000313" key="2">
    <source>
        <dbReference type="EMBL" id="ADJ64706.1"/>
    </source>
</evidence>